<protein>
    <submittedName>
        <fullName evidence="1">Uncharacterized protein</fullName>
    </submittedName>
</protein>
<dbReference type="InterPro" id="IPR046882">
    <property type="entry name" value="Sp-DndD"/>
</dbReference>
<evidence type="ECO:0000313" key="2">
    <source>
        <dbReference type="EMBL" id="RHH74113.1"/>
    </source>
</evidence>
<proteinExistence type="predicted"/>
<gene>
    <name evidence="2" type="ORF">DW191_18720</name>
    <name evidence="1" type="ORF">DW986_09055</name>
</gene>
<organism evidence="1 4">
    <name type="scientific">Parabacteroides merdae</name>
    <dbReference type="NCBI Taxonomy" id="46503"/>
    <lineage>
        <taxon>Bacteria</taxon>
        <taxon>Pseudomonadati</taxon>
        <taxon>Bacteroidota</taxon>
        <taxon>Bacteroidia</taxon>
        <taxon>Bacteroidales</taxon>
        <taxon>Tannerellaceae</taxon>
        <taxon>Parabacteroides</taxon>
    </lineage>
</organism>
<evidence type="ECO:0000313" key="1">
    <source>
        <dbReference type="EMBL" id="RGZ48710.1"/>
    </source>
</evidence>
<dbReference type="Proteomes" id="UP000283732">
    <property type="component" value="Unassembled WGS sequence"/>
</dbReference>
<accession>A0A413NJM9</accession>
<evidence type="ECO:0000313" key="3">
    <source>
        <dbReference type="Proteomes" id="UP000283732"/>
    </source>
</evidence>
<dbReference type="Proteomes" id="UP000285173">
    <property type="component" value="Unassembled WGS sequence"/>
</dbReference>
<reference evidence="3 4" key="1">
    <citation type="submission" date="2018-08" db="EMBL/GenBank/DDBJ databases">
        <title>A genome reference for cultivated species of the human gut microbiota.</title>
        <authorList>
            <person name="Zou Y."/>
            <person name="Xue W."/>
            <person name="Luo G."/>
        </authorList>
    </citation>
    <scope>NUCLEOTIDE SEQUENCE [LARGE SCALE GENOMIC DNA]</scope>
    <source>
        <strain evidence="2 3">AM16-50</strain>
        <strain evidence="1 4">AM50-15</strain>
    </source>
</reference>
<dbReference type="RefSeq" id="WP_122203034.1">
    <property type="nucleotide sequence ID" value="NZ_QRKC01000014.1"/>
</dbReference>
<comment type="caution">
    <text evidence="1">The sequence shown here is derived from an EMBL/GenBank/DDBJ whole genome shotgun (WGS) entry which is preliminary data.</text>
</comment>
<dbReference type="AlphaFoldDB" id="A0A413NJM9"/>
<dbReference type="EMBL" id="QSEF01000010">
    <property type="protein sequence ID" value="RGZ48710.1"/>
    <property type="molecule type" value="Genomic_DNA"/>
</dbReference>
<sequence>MRKGLDQKFLHYGIRQDDLELIKSLCEKHGLDSDWLCEDILRQYHSRKVDTIEISDTEVESVIDEAIQKIKK</sequence>
<evidence type="ECO:0000313" key="4">
    <source>
        <dbReference type="Proteomes" id="UP000285173"/>
    </source>
</evidence>
<dbReference type="EMBL" id="QRKC01000014">
    <property type="protein sequence ID" value="RHH74113.1"/>
    <property type="molecule type" value="Genomic_DNA"/>
</dbReference>
<dbReference type="Pfam" id="PF20306">
    <property type="entry name" value="Sp-DndD"/>
    <property type="match status" value="1"/>
</dbReference>
<name>A0A413NJM9_9BACT</name>